<dbReference type="InterPro" id="IPR051242">
    <property type="entry name" value="WD-EF-hand_domain"/>
</dbReference>
<evidence type="ECO:0000313" key="4">
    <source>
        <dbReference type="EMBL" id="KAG2866123.1"/>
    </source>
</evidence>
<feature type="domain" description="EF-hand" evidence="3">
    <location>
        <begin position="45"/>
        <end position="80"/>
    </location>
</feature>
<reference evidence="9 10" key="1">
    <citation type="submission" date="2018-01" db="EMBL/GenBank/DDBJ databases">
        <title>Draft genome of the strawberry crown rot pathogen Phytophthora cactorum.</title>
        <authorList>
            <person name="Armitage A.D."/>
            <person name="Lysoe E."/>
            <person name="Nellist C.F."/>
            <person name="Harrison R.J."/>
            <person name="Brurberg M.B."/>
        </authorList>
    </citation>
    <scope>NUCLEOTIDE SEQUENCE [LARGE SCALE GENOMIC DNA]</scope>
    <source>
        <strain evidence="9 10">10300</strain>
    </source>
</reference>
<dbReference type="EMBL" id="RCMV01000020">
    <property type="protein sequence ID" value="KAG3228158.1"/>
    <property type="molecule type" value="Genomic_DNA"/>
</dbReference>
<dbReference type="Proteomes" id="UP000735874">
    <property type="component" value="Unassembled WGS sequence"/>
</dbReference>
<dbReference type="OrthoDB" id="96964at2759"/>
<dbReference type="Proteomes" id="UP000251314">
    <property type="component" value="Unassembled WGS sequence"/>
</dbReference>
<dbReference type="Proteomes" id="UP000697107">
    <property type="component" value="Unassembled WGS sequence"/>
</dbReference>
<dbReference type="AlphaFoldDB" id="A0A329SNA1"/>
<dbReference type="GO" id="GO:0005509">
    <property type="term" value="F:calcium ion binding"/>
    <property type="evidence" value="ECO:0007669"/>
    <property type="project" value="InterPro"/>
</dbReference>
<evidence type="ECO:0000313" key="7">
    <source>
        <dbReference type="EMBL" id="KAG2997302.1"/>
    </source>
</evidence>
<dbReference type="InterPro" id="IPR002048">
    <property type="entry name" value="EF_hand_dom"/>
</dbReference>
<organism evidence="9 10">
    <name type="scientific">Phytophthora cactorum</name>
    <dbReference type="NCBI Taxonomy" id="29920"/>
    <lineage>
        <taxon>Eukaryota</taxon>
        <taxon>Sar</taxon>
        <taxon>Stramenopiles</taxon>
        <taxon>Oomycota</taxon>
        <taxon>Peronosporomycetes</taxon>
        <taxon>Peronosporales</taxon>
        <taxon>Peronosporaceae</taxon>
        <taxon>Phytophthora</taxon>
    </lineage>
</organism>
<comment type="caution">
    <text evidence="9">The sequence shown here is derived from an EMBL/GenBank/DDBJ whole genome shotgun (WGS) entry which is preliminary data.</text>
</comment>
<dbReference type="EMBL" id="RCMI01000053">
    <property type="protein sequence ID" value="KAG2939181.1"/>
    <property type="molecule type" value="Genomic_DNA"/>
</dbReference>
<dbReference type="SMART" id="SM00320">
    <property type="entry name" value="WD40"/>
    <property type="match status" value="7"/>
</dbReference>
<evidence type="ECO:0000256" key="2">
    <source>
        <dbReference type="SAM" id="MobiDB-lite"/>
    </source>
</evidence>
<feature type="compositionally biased region" description="Basic and acidic residues" evidence="2">
    <location>
        <begin position="239"/>
        <end position="248"/>
    </location>
</feature>
<feature type="region of interest" description="Disordered" evidence="2">
    <location>
        <begin position="867"/>
        <end position="886"/>
    </location>
</feature>
<feature type="compositionally biased region" description="Polar residues" evidence="2">
    <location>
        <begin position="867"/>
        <end position="878"/>
    </location>
</feature>
<accession>A0A329SNA1</accession>
<feature type="region of interest" description="Disordered" evidence="2">
    <location>
        <begin position="801"/>
        <end position="826"/>
    </location>
</feature>
<dbReference type="PANTHER" id="PTHR44324:SF4">
    <property type="entry name" value="WD40 REPEAT DOMAIN 95"/>
    <property type="match status" value="1"/>
</dbReference>
<feature type="region of interest" description="Disordered" evidence="2">
    <location>
        <begin position="1211"/>
        <end position="1230"/>
    </location>
</feature>
<sequence length="1257" mass="140581">MDVMMNMTTEDVRRLRGQFTESLGLEAFVRLMKKSLRGRIESDLDFVVGVIELFHTIDVNGDAVLDWDEFTFYMMDAGKADFYFEGRGRSTKHYVPLTILPPDSKTPLRHINTRVQQMRLLTEQNAVAYFEANSDVVYIYALQFDRNDGPRHLSTMRLHTAFQEHTIIDVVYVSARKSLVTSSVLIRGYLSVWSVTDLHSPVMTHRLESFAAQEHLCWVPSLKCMTTSAVIIPSIHSGKASDSKRDSYRPNAGTDQPHTRISQLELWDLSGKTRAPPPGTIATKEVTVVQERLKGVTALVAFRSLNRTYLAAGREDGILSVVDTETGDEVGTFDAHGSGVKVLVYSNEVESIASVGFHSYADETSLHISTWKKTSSGGMLAHDSTLRQHQAPVELLAFVDSNRQLISVDRTETFNVYSSVMRTPTSESWECLQTFQYSPPPASNWHLPQNLWNVFVVPETAASDPVLVTAGTKVKFYDYCEIKVREEVFFAYYCSALNVVVGATSTKLLLWKGDTGVLWKTYEYAAIVMANKSPTATNSQLNLKQITDPESREAQARAITAVCVDDRERKIIVGDDTGCIKVVNAVNGNVMKELDPHTHCIVDVSYVLYGKRVISISSDSILHISDENNPQGFYVPFGGGPVQSVLLQSLRVHPEVEQTEVGIYSAAARTKRPAKYVILRSTGNEALNLVAVLVANPRGDNFIQVWNFDISHSQGTCVAPQDSGDITCLSFFGSTADIVGGTSTGRVFLWSPRPGTTSYRCIKELSSSPEASINEAEEVRPNTAMTHIITVCVADTSQEVCESTHPDEAEQSTASPPKERRNIYSSRPMIKDRLRLEHECGVHVFAGDEAGFVTQWHVRQHTLAYTSLQTDRPSSSNGKSRHRSQTETDVAAFQHEEMALSFDSIAALYHHARMKTPSPLEDTEEFSSAMDLVKAIRQWRAHCGTVLSLQMAVDPLAVVTSSVSGQIKLWGVDGELYGILDHFATRRAPLNHPWTFPVDMAGRREQLEEEARELLQRPSGSAWKKTRVSVLEERLSLTAKDLTFTHERLRTRKRNARASEVGRAVRNFILKQTTSGVNSKRKAPSSAFKAIHQDTSSLHSVLRELEQFQLHTEGSTECSSSRDDRPDWRARKYSMVTLADLKSTLLRPRTSSSTVHCDLPSTNNQRKHSRSNNQAGGDTRTVKPKELFITSAPSSTMNRYEPVEYLWKGSKASNQDKEPATSSSDKYVLDHKEKPRADNVLKYHVKMAHTWQPYHKR</sequence>
<evidence type="ECO:0000313" key="6">
    <source>
        <dbReference type="EMBL" id="KAG2951009.1"/>
    </source>
</evidence>
<evidence type="ECO:0000313" key="9">
    <source>
        <dbReference type="EMBL" id="RAW38357.1"/>
    </source>
</evidence>
<feature type="region of interest" description="Disordered" evidence="2">
    <location>
        <begin position="1147"/>
        <end position="1184"/>
    </location>
</feature>
<proteinExistence type="predicted"/>
<evidence type="ECO:0000256" key="1">
    <source>
        <dbReference type="ARBA" id="ARBA00022737"/>
    </source>
</evidence>
<dbReference type="VEuPathDB" id="FungiDB:PC110_g5380"/>
<evidence type="ECO:0000313" key="8">
    <source>
        <dbReference type="EMBL" id="KAG3228158.1"/>
    </source>
</evidence>
<dbReference type="SUPFAM" id="SSF50978">
    <property type="entry name" value="WD40 repeat-like"/>
    <property type="match status" value="2"/>
</dbReference>
<evidence type="ECO:0000259" key="3">
    <source>
        <dbReference type="PROSITE" id="PS50222"/>
    </source>
</evidence>
<dbReference type="EMBL" id="RCMK01000059">
    <property type="protein sequence ID" value="KAG2951009.1"/>
    <property type="molecule type" value="Genomic_DNA"/>
</dbReference>
<keyword evidence="1" id="KW-0677">Repeat</keyword>
<keyword evidence="10" id="KW-1185">Reference proteome</keyword>
<dbReference type="PROSITE" id="PS50222">
    <property type="entry name" value="EF_HAND_2"/>
    <property type="match status" value="1"/>
</dbReference>
<dbReference type="Gene3D" id="2.130.10.10">
    <property type="entry name" value="YVTN repeat-like/Quinoprotein amine dehydrogenase"/>
    <property type="match status" value="2"/>
</dbReference>
<protein>
    <recommendedName>
        <fullName evidence="3">EF-hand domain-containing protein</fullName>
    </recommendedName>
</protein>
<dbReference type="PANTHER" id="PTHR44324">
    <property type="entry name" value="WD40 REPEAT DOMAIN 95"/>
    <property type="match status" value="1"/>
</dbReference>
<dbReference type="InterPro" id="IPR036322">
    <property type="entry name" value="WD40_repeat_dom_sf"/>
</dbReference>
<name>A0A329SNA1_9STRA</name>
<dbReference type="Proteomes" id="UP000774804">
    <property type="component" value="Unassembled WGS sequence"/>
</dbReference>
<dbReference type="EMBL" id="MJFZ01000090">
    <property type="protein sequence ID" value="RAW38357.1"/>
    <property type="molecule type" value="Genomic_DNA"/>
</dbReference>
<evidence type="ECO:0000313" key="5">
    <source>
        <dbReference type="EMBL" id="KAG2939181.1"/>
    </source>
</evidence>
<dbReference type="Proteomes" id="UP000736787">
    <property type="component" value="Unassembled WGS sequence"/>
</dbReference>
<dbReference type="EMBL" id="RCMG01000045">
    <property type="protein sequence ID" value="KAG2866123.1"/>
    <property type="molecule type" value="Genomic_DNA"/>
</dbReference>
<dbReference type="InterPro" id="IPR001680">
    <property type="entry name" value="WD40_rpt"/>
</dbReference>
<reference evidence="4" key="2">
    <citation type="submission" date="2018-10" db="EMBL/GenBank/DDBJ databases">
        <title>Effector identification in a new, highly contiguous assembly of the strawberry crown rot pathogen Phytophthora cactorum.</title>
        <authorList>
            <person name="Armitage A.D."/>
            <person name="Nellist C.F."/>
            <person name="Bates H."/>
            <person name="Vickerstaff R.J."/>
            <person name="Harrison R.J."/>
        </authorList>
    </citation>
    <scope>NUCLEOTIDE SEQUENCE</scope>
    <source>
        <strain evidence="4">15-7</strain>
        <strain evidence="5">4032</strain>
        <strain evidence="6">4040</strain>
        <strain evidence="7">P415</strain>
        <strain evidence="8">P421</strain>
    </source>
</reference>
<dbReference type="Proteomes" id="UP000760860">
    <property type="component" value="Unassembled WGS sequence"/>
</dbReference>
<dbReference type="EMBL" id="RCML01000027">
    <property type="protein sequence ID" value="KAG2997302.1"/>
    <property type="molecule type" value="Genomic_DNA"/>
</dbReference>
<feature type="region of interest" description="Disordered" evidence="2">
    <location>
        <begin position="238"/>
        <end position="257"/>
    </location>
</feature>
<gene>
    <name evidence="9" type="ORF">PC110_g5380</name>
    <name evidence="4" type="ORF">PC113_g3097</name>
    <name evidence="5" type="ORF">PC115_g3268</name>
    <name evidence="6" type="ORF">PC117_g3928</name>
    <name evidence="7" type="ORF">PC118_g1983</name>
    <name evidence="8" type="ORF">PC129_g1290</name>
</gene>
<evidence type="ECO:0000313" key="10">
    <source>
        <dbReference type="Proteomes" id="UP000251314"/>
    </source>
</evidence>
<dbReference type="InterPro" id="IPR015943">
    <property type="entry name" value="WD40/YVTN_repeat-like_dom_sf"/>
</dbReference>
<dbReference type="SUPFAM" id="SSF63829">
    <property type="entry name" value="Calcium-dependent phosphotriesterase"/>
    <property type="match status" value="1"/>
</dbReference>